<proteinExistence type="predicted"/>
<dbReference type="Proteomes" id="UP000826254">
    <property type="component" value="Chromosome"/>
</dbReference>
<accession>A0A8T8WCY9</accession>
<feature type="compositionally biased region" description="Acidic residues" evidence="1">
    <location>
        <begin position="99"/>
        <end position="116"/>
    </location>
</feature>
<keyword evidence="2" id="KW-1133">Transmembrane helix</keyword>
<dbReference type="GO" id="GO:0015385">
    <property type="term" value="F:sodium:proton antiporter activity"/>
    <property type="evidence" value="ECO:0007669"/>
    <property type="project" value="TreeGrafter"/>
</dbReference>
<evidence type="ECO:0000256" key="1">
    <source>
        <dbReference type="SAM" id="MobiDB-lite"/>
    </source>
</evidence>
<keyword evidence="4" id="KW-1185">Reference proteome</keyword>
<gene>
    <name evidence="3" type="primary">mnhG</name>
    <name evidence="3" type="ORF">K6T50_00540</name>
</gene>
<protein>
    <submittedName>
        <fullName evidence="3">Monovalent cation/H(+) antiporter subunit G</fullName>
    </submittedName>
</protein>
<sequence>MVTLTEAAVIALLAGGLFFGVVAAVGLIRLPDLYTRTHSASKSDTLGAVLTLGAAALALDAGVDTLKLVLLIVFMFITNPTAAHAITRAAADQGIEPWTVEDADGGADEADTDDAPGADAADGGRDPADGDPDGAATDGGERR</sequence>
<feature type="transmembrane region" description="Helical" evidence="2">
    <location>
        <begin position="48"/>
        <end position="77"/>
    </location>
</feature>
<feature type="compositionally biased region" description="Low complexity" evidence="1">
    <location>
        <begin position="133"/>
        <end position="143"/>
    </location>
</feature>
<dbReference type="PANTHER" id="PTHR34703:SF1">
    <property type="entry name" value="ANTIPORTER SUBUNIT MNHG2-RELATED"/>
    <property type="match status" value="1"/>
</dbReference>
<keyword evidence="2" id="KW-0472">Membrane</keyword>
<reference evidence="3 4" key="1">
    <citation type="journal article" date="2021" name="Int. J. Syst. Evol. Microbiol.">
        <title>Halobaculum halophilum sp. nov. and Halobaculum salinum sp. nov., isolated from salt lake and saline soil.</title>
        <authorList>
            <person name="Cui H.L."/>
            <person name="Shi X.W."/>
            <person name="Yin X.M."/>
            <person name="Yang X.Y."/>
            <person name="Hou J."/>
            <person name="Zhu L."/>
        </authorList>
    </citation>
    <scope>NUCLEOTIDE SEQUENCE [LARGE SCALE GENOMIC DNA]</scope>
    <source>
        <strain evidence="3 4">NBRC 109044</strain>
    </source>
</reference>
<dbReference type="EMBL" id="CP081958">
    <property type="protein sequence ID" value="QZP37705.1"/>
    <property type="molecule type" value="Genomic_DNA"/>
</dbReference>
<dbReference type="PANTHER" id="PTHR34703">
    <property type="entry name" value="ANTIPORTER SUBUNIT MNHG2-RELATED"/>
    <property type="match status" value="1"/>
</dbReference>
<dbReference type="AlphaFoldDB" id="A0A8T8WCY9"/>
<organism evidence="3 4">
    <name type="scientific">Halobaculum magnesiiphilum</name>
    <dbReference type="NCBI Taxonomy" id="1017351"/>
    <lineage>
        <taxon>Archaea</taxon>
        <taxon>Methanobacteriati</taxon>
        <taxon>Methanobacteriota</taxon>
        <taxon>Stenosarchaea group</taxon>
        <taxon>Halobacteria</taxon>
        <taxon>Halobacteriales</taxon>
        <taxon>Haloferacaceae</taxon>
        <taxon>Halobaculum</taxon>
    </lineage>
</organism>
<dbReference type="Pfam" id="PF03334">
    <property type="entry name" value="PhaG_MnhG_YufB"/>
    <property type="match status" value="1"/>
</dbReference>
<dbReference type="NCBIfam" id="NF009314">
    <property type="entry name" value="PRK12674.1-2"/>
    <property type="match status" value="1"/>
</dbReference>
<evidence type="ECO:0000313" key="4">
    <source>
        <dbReference type="Proteomes" id="UP000826254"/>
    </source>
</evidence>
<evidence type="ECO:0000256" key="2">
    <source>
        <dbReference type="SAM" id="Phobius"/>
    </source>
</evidence>
<dbReference type="NCBIfam" id="TIGR01300">
    <property type="entry name" value="CPA3_mnhG_phaG"/>
    <property type="match status" value="1"/>
</dbReference>
<dbReference type="KEGG" id="hmp:K6T50_00540"/>
<name>A0A8T8WCY9_9EURY</name>
<feature type="region of interest" description="Disordered" evidence="1">
    <location>
        <begin position="97"/>
        <end position="143"/>
    </location>
</feature>
<evidence type="ECO:0000313" key="3">
    <source>
        <dbReference type="EMBL" id="QZP37705.1"/>
    </source>
</evidence>
<keyword evidence="2" id="KW-0812">Transmembrane</keyword>
<dbReference type="InterPro" id="IPR005133">
    <property type="entry name" value="PhaG_MnhG_YufB"/>
</dbReference>
<feature type="transmembrane region" description="Helical" evidence="2">
    <location>
        <begin position="7"/>
        <end position="28"/>
    </location>
</feature>